<dbReference type="AlphaFoldDB" id="A0A8J6Y1X0"/>
<dbReference type="InterPro" id="IPR011542">
    <property type="entry name" value="SUF_FeS_clus_asmbl_SufD"/>
</dbReference>
<dbReference type="InterPro" id="IPR055346">
    <property type="entry name" value="Fe-S_cluster_assembly_SufBD"/>
</dbReference>
<dbReference type="SUPFAM" id="SSF101960">
    <property type="entry name" value="Stabilizer of iron transporter SufD"/>
    <property type="match status" value="1"/>
</dbReference>
<name>A0A8J6Y1X0_9BACT</name>
<evidence type="ECO:0000313" key="2">
    <source>
        <dbReference type="EMBL" id="MBD3868702.1"/>
    </source>
</evidence>
<feature type="domain" description="SUF system FeS cluster assembly SufBD core" evidence="1">
    <location>
        <begin position="149"/>
        <end position="377"/>
    </location>
</feature>
<evidence type="ECO:0000259" key="1">
    <source>
        <dbReference type="Pfam" id="PF01458"/>
    </source>
</evidence>
<dbReference type="NCBIfam" id="TIGR01981">
    <property type="entry name" value="sufD"/>
    <property type="match status" value="1"/>
</dbReference>
<dbReference type="Pfam" id="PF01458">
    <property type="entry name" value="SUFBD_core"/>
    <property type="match status" value="1"/>
</dbReference>
<dbReference type="EMBL" id="JACXWD010000040">
    <property type="protein sequence ID" value="MBD3868702.1"/>
    <property type="molecule type" value="Genomic_DNA"/>
</dbReference>
<dbReference type="Proteomes" id="UP000648239">
    <property type="component" value="Unassembled WGS sequence"/>
</dbReference>
<reference evidence="2 3" key="1">
    <citation type="submission" date="2020-08" db="EMBL/GenBank/DDBJ databases">
        <title>Acidobacteriota in marine sediments use diverse sulfur dissimilation pathways.</title>
        <authorList>
            <person name="Wasmund K."/>
        </authorList>
    </citation>
    <scope>NUCLEOTIDE SEQUENCE [LARGE SCALE GENOMIC DNA]</scope>
    <source>
        <strain evidence="2">MAG AM4</strain>
    </source>
</reference>
<accession>A0A8J6Y1X0</accession>
<dbReference type="GO" id="GO:0016226">
    <property type="term" value="P:iron-sulfur cluster assembly"/>
    <property type="evidence" value="ECO:0007669"/>
    <property type="project" value="InterPro"/>
</dbReference>
<evidence type="ECO:0000313" key="3">
    <source>
        <dbReference type="Proteomes" id="UP000648239"/>
    </source>
</evidence>
<dbReference type="PANTHER" id="PTHR43575:SF1">
    <property type="entry name" value="PROTEIN ABCI7, CHLOROPLASTIC"/>
    <property type="match status" value="1"/>
</dbReference>
<sequence>MSRITAAPPAATDFEALHLRIVGEGPDWIREFRTNARSRFVLEGLPHHRMEAWRNTNIAPIVAGLFEPACSTPEISGGGEGVWTGRLSQAPEKILALVRNNLGSLADAEGHPFTALNGSLLNEITLVVLPEGCAAGEPVTIGHTAGPGNSLNVPRTLILAGERAIGTIIETFEGTETEGGYFTSAVTEIFCGKDTDVKYCRVQREAPGSFHIGRVQARVEQGGRLHTAGIALGAALDREDAGVILAGEGASCEMDGLFLTDESRHVDNRTRIVHAVPNCRSRQVYKGILSDRSTAVFVGRVIVRPGAQHTDADQSNPNLLLSDDTTVYTRPQLEIYADDVRCTHGATVGQLDADALFYLRSRGIDPDEAGRLLVKGFAGEILDRIEVPSLRTQLESEVAGKLPVTSGSEG</sequence>
<dbReference type="InterPro" id="IPR037284">
    <property type="entry name" value="SUF_FeS_clus_asmbl_SufBD_sf"/>
</dbReference>
<dbReference type="InterPro" id="IPR000825">
    <property type="entry name" value="SUF_FeS_clus_asmbl_SufBD_core"/>
</dbReference>
<comment type="caution">
    <text evidence="2">The sequence shown here is derived from an EMBL/GenBank/DDBJ whole genome shotgun (WGS) entry which is preliminary data.</text>
</comment>
<organism evidence="2 3">
    <name type="scientific">Candidatus Polarisedimenticola svalbardensis</name>
    <dbReference type="NCBI Taxonomy" id="2886004"/>
    <lineage>
        <taxon>Bacteria</taxon>
        <taxon>Pseudomonadati</taxon>
        <taxon>Acidobacteriota</taxon>
        <taxon>Candidatus Polarisedimenticolia</taxon>
        <taxon>Candidatus Polarisedimenticolales</taxon>
        <taxon>Candidatus Polarisedimenticolaceae</taxon>
        <taxon>Candidatus Polarisedimenticola</taxon>
    </lineage>
</organism>
<gene>
    <name evidence="2" type="primary">sufD</name>
    <name evidence="2" type="ORF">IFK94_11305</name>
</gene>
<protein>
    <submittedName>
        <fullName evidence="2">Fe-S cluster assembly protein SufD</fullName>
    </submittedName>
</protein>
<proteinExistence type="predicted"/>
<dbReference type="PANTHER" id="PTHR43575">
    <property type="entry name" value="PROTEIN ABCI7, CHLOROPLASTIC"/>
    <property type="match status" value="1"/>
</dbReference>